<protein>
    <submittedName>
        <fullName evidence="4">Actin-related protein 5-like</fullName>
    </submittedName>
</protein>
<evidence type="ECO:0000256" key="1">
    <source>
        <dbReference type="RuleBase" id="RU000487"/>
    </source>
</evidence>
<dbReference type="RefSeq" id="XP_006818942.1">
    <property type="nucleotide sequence ID" value="XM_006818879.1"/>
</dbReference>
<organism evidence="3 4">
    <name type="scientific">Saccoglossus kowalevskii</name>
    <name type="common">Acorn worm</name>
    <dbReference type="NCBI Taxonomy" id="10224"/>
    <lineage>
        <taxon>Eukaryota</taxon>
        <taxon>Metazoa</taxon>
        <taxon>Hemichordata</taxon>
        <taxon>Enteropneusta</taxon>
        <taxon>Harrimaniidae</taxon>
        <taxon>Saccoglossus</taxon>
    </lineage>
</organism>
<dbReference type="CDD" id="cd10211">
    <property type="entry name" value="ASKHA_NBD_Arp5"/>
    <property type="match status" value="1"/>
</dbReference>
<dbReference type="Gene3D" id="3.90.640.10">
    <property type="entry name" value="Actin, Chain A, domain 4"/>
    <property type="match status" value="2"/>
</dbReference>
<evidence type="ECO:0000313" key="4">
    <source>
        <dbReference type="RefSeq" id="XP_006818942.1"/>
    </source>
</evidence>
<dbReference type="InterPro" id="IPR043129">
    <property type="entry name" value="ATPase_NBD"/>
</dbReference>
<dbReference type="PANTHER" id="PTHR11937">
    <property type="entry name" value="ACTIN"/>
    <property type="match status" value="1"/>
</dbReference>
<evidence type="ECO:0000313" key="3">
    <source>
        <dbReference type="Proteomes" id="UP000694865"/>
    </source>
</evidence>
<comment type="similarity">
    <text evidence="1">Belongs to the actin family.</text>
</comment>
<dbReference type="InterPro" id="IPR004000">
    <property type="entry name" value="Actin"/>
</dbReference>
<keyword evidence="3" id="KW-1185">Reference proteome</keyword>
<dbReference type="SMART" id="SM00268">
    <property type="entry name" value="ACTIN"/>
    <property type="match status" value="1"/>
</dbReference>
<keyword evidence="2" id="KW-0175">Coiled coil</keyword>
<sequence>MPIVIDNGACNCRVGWAFDENPRLQFKNVVAKQRGRKDADTSTQIGNDISNIEVVRWLLKTQFDRNIVTHYDVQEVTFDYIFSHLGIKTQGMVDHPIVLTEPLCNPNYCRQLMSELLFECYHVPKVAYGVDSLFSLYYNQPKAASTDAIILSSGYQATHVIPVINGRVNSTNCKRINIGSSHATSFMHRLLQLKYPAHFTAITLSRSEELTNEHCYMAVDYQDELNDWNSLEYYYENVHKIQLPFTPIPGSSLSAKDKEERKQQQVKRLQAMNAKRREERLAAEQEKLQQLMSIQELLEDEDEDAFNRALEKFGYSSADELQTAVNKLTLSMQRIKDKILGVEQTEDSNNQETTCKEEPVYDLIDIPDEALTLEQKEEKRRQRILKNASDARLKSKKAREEQRAQQELEMKEMEAKRQVDFDGWISDIRTQRQDLLESRAQRQQLKSQLAKRKSQASQERMRILTQLAHGKSVSGKGQEDTFGLNDDDWNVYKAINKEAGDSDSEAEQDKLAEVEQLLAEYDPEFQKEMLAQQQVGMTFDLTEYYQLHLGVERIRVPELLFQPSMIGVEQAGIAETLEYVLSRYPMDVQNNLVQNIFMTGGNTMYPNMKTRLDKELLAMRPFQSAFKIHTANNPLLDSWYGARKWTLSQNVCYITKAEYEEKGGEYLKEHITSNTFVPTPK</sequence>
<dbReference type="Proteomes" id="UP000694865">
    <property type="component" value="Unplaced"/>
</dbReference>
<dbReference type="SUPFAM" id="SSF53067">
    <property type="entry name" value="Actin-like ATPase domain"/>
    <property type="match status" value="2"/>
</dbReference>
<proteinExistence type="inferred from homology"/>
<dbReference type="Pfam" id="PF00022">
    <property type="entry name" value="Actin"/>
    <property type="match status" value="2"/>
</dbReference>
<feature type="coiled-coil region" evidence="2">
    <location>
        <begin position="255"/>
        <end position="338"/>
    </location>
</feature>
<gene>
    <name evidence="4" type="primary">LOC100370071</name>
</gene>
<dbReference type="Gene3D" id="3.30.420.40">
    <property type="match status" value="4"/>
</dbReference>
<evidence type="ECO:0000256" key="2">
    <source>
        <dbReference type="SAM" id="Coils"/>
    </source>
</evidence>
<feature type="coiled-coil region" evidence="2">
    <location>
        <begin position="394"/>
        <end position="448"/>
    </location>
</feature>
<accession>A0ABM0MG01</accession>
<dbReference type="GeneID" id="100370071"/>
<reference evidence="4" key="1">
    <citation type="submission" date="2025-08" db="UniProtKB">
        <authorList>
            <consortium name="RefSeq"/>
        </authorList>
    </citation>
    <scope>IDENTIFICATION</scope>
    <source>
        <tissue evidence="4">Testes</tissue>
    </source>
</reference>
<name>A0ABM0MG01_SACKO</name>